<protein>
    <submittedName>
        <fullName evidence="1">Uncharacterized protein</fullName>
    </submittedName>
</protein>
<name>I3S703_LOTJA</name>
<proteinExistence type="evidence at transcript level"/>
<evidence type="ECO:0000313" key="1">
    <source>
        <dbReference type="EMBL" id="AFK36045.1"/>
    </source>
</evidence>
<sequence>MKQEIQVHLPEVQEISNQAPKLILLHHQSRVQIQMIGRNNIKGASDGGDNSGGEIGTGNDGHLLIPFFNCLSHCYV</sequence>
<reference evidence="1" key="1">
    <citation type="submission" date="2012-05" db="EMBL/GenBank/DDBJ databases">
        <authorList>
            <person name="Krishnakumar V."/>
            <person name="Cheung F."/>
            <person name="Xiao Y."/>
            <person name="Chan A."/>
            <person name="Moskal W.A."/>
            <person name="Town C.D."/>
        </authorList>
    </citation>
    <scope>NUCLEOTIDE SEQUENCE</scope>
</reference>
<dbReference type="EMBL" id="BT136250">
    <property type="protein sequence ID" value="AFK36045.1"/>
    <property type="molecule type" value="mRNA"/>
</dbReference>
<organism evidence="1">
    <name type="scientific">Lotus japonicus</name>
    <name type="common">Lotus corniculatus var. japonicus</name>
    <dbReference type="NCBI Taxonomy" id="34305"/>
    <lineage>
        <taxon>Eukaryota</taxon>
        <taxon>Viridiplantae</taxon>
        <taxon>Streptophyta</taxon>
        <taxon>Embryophyta</taxon>
        <taxon>Tracheophyta</taxon>
        <taxon>Spermatophyta</taxon>
        <taxon>Magnoliopsida</taxon>
        <taxon>eudicotyledons</taxon>
        <taxon>Gunneridae</taxon>
        <taxon>Pentapetalae</taxon>
        <taxon>rosids</taxon>
        <taxon>fabids</taxon>
        <taxon>Fabales</taxon>
        <taxon>Fabaceae</taxon>
        <taxon>Papilionoideae</taxon>
        <taxon>50 kb inversion clade</taxon>
        <taxon>NPAAA clade</taxon>
        <taxon>Hologalegina</taxon>
        <taxon>robinioid clade</taxon>
        <taxon>Loteae</taxon>
        <taxon>Lotus</taxon>
    </lineage>
</organism>
<accession>I3S703</accession>
<dbReference type="AlphaFoldDB" id="I3S703"/>